<protein>
    <submittedName>
        <fullName evidence="2">Uncharacterized protein</fullName>
    </submittedName>
</protein>
<dbReference type="Proteomes" id="UP001055439">
    <property type="component" value="Chromosome 2"/>
</dbReference>
<proteinExistence type="predicted"/>
<dbReference type="EMBL" id="CP097504">
    <property type="protein sequence ID" value="URD89292.1"/>
    <property type="molecule type" value="Genomic_DNA"/>
</dbReference>
<name>A0A9E7F7Y5_9LILI</name>
<evidence type="ECO:0000313" key="3">
    <source>
        <dbReference type="Proteomes" id="UP001055439"/>
    </source>
</evidence>
<sequence length="235" mass="26201">NVRVDGDVLRDGLRAQGPQPTGLGRTVDYVLKKGTRGACPLADISRDLDIALKCPREKSVPWTATQAADRAVTGREPFVSIQFRKVSSMHKYLVNLAFLGVGGPYSMGRSTPYHSRAASLSLSLSLSRSSSCPLRRIGYCPLTPRWISDRFFVGRTGTRSQNTVFLASPSKKQQSGFNEPGSWTTIFERHSYFGSHRFMLRNVRSRESSLPGQIFIAQGEIEILLTSKKKKRIFM</sequence>
<feature type="compositionally biased region" description="Basic and acidic residues" evidence="1">
    <location>
        <begin position="1"/>
        <end position="13"/>
    </location>
</feature>
<feature type="region of interest" description="Disordered" evidence="1">
    <location>
        <begin position="1"/>
        <end position="20"/>
    </location>
</feature>
<reference evidence="2" key="1">
    <citation type="submission" date="2022-05" db="EMBL/GenBank/DDBJ databases">
        <title>The Musa troglodytarum L. genome provides insights into the mechanism of non-climacteric behaviour and enrichment of carotenoids.</title>
        <authorList>
            <person name="Wang J."/>
        </authorList>
    </citation>
    <scope>NUCLEOTIDE SEQUENCE</scope>
    <source>
        <tissue evidence="2">Leaf</tissue>
    </source>
</reference>
<dbReference type="AlphaFoldDB" id="A0A9E7F7Y5"/>
<accession>A0A9E7F7Y5</accession>
<organism evidence="2 3">
    <name type="scientific">Musa troglodytarum</name>
    <name type="common">fe'i banana</name>
    <dbReference type="NCBI Taxonomy" id="320322"/>
    <lineage>
        <taxon>Eukaryota</taxon>
        <taxon>Viridiplantae</taxon>
        <taxon>Streptophyta</taxon>
        <taxon>Embryophyta</taxon>
        <taxon>Tracheophyta</taxon>
        <taxon>Spermatophyta</taxon>
        <taxon>Magnoliopsida</taxon>
        <taxon>Liliopsida</taxon>
        <taxon>Zingiberales</taxon>
        <taxon>Musaceae</taxon>
        <taxon>Musa</taxon>
    </lineage>
</organism>
<keyword evidence="3" id="KW-1185">Reference proteome</keyword>
<evidence type="ECO:0000313" key="2">
    <source>
        <dbReference type="EMBL" id="URD89292.1"/>
    </source>
</evidence>
<gene>
    <name evidence="2" type="ORF">MUK42_26951</name>
</gene>
<evidence type="ECO:0000256" key="1">
    <source>
        <dbReference type="SAM" id="MobiDB-lite"/>
    </source>
</evidence>
<feature type="non-terminal residue" evidence="2">
    <location>
        <position position="1"/>
    </location>
</feature>